<evidence type="ECO:0000256" key="2">
    <source>
        <dbReference type="PROSITE-ProRule" id="PRU00169"/>
    </source>
</evidence>
<dbReference type="SMART" id="SM00448">
    <property type="entry name" value="REC"/>
    <property type="match status" value="1"/>
</dbReference>
<dbReference type="Gene3D" id="3.40.50.2300">
    <property type="match status" value="1"/>
</dbReference>
<dbReference type="PANTHER" id="PTHR43156">
    <property type="entry name" value="STAGE II SPORULATION PROTEIN E-RELATED"/>
    <property type="match status" value="1"/>
</dbReference>
<dbReference type="EMBL" id="BOQP01000052">
    <property type="protein sequence ID" value="GIM83010.1"/>
    <property type="molecule type" value="Genomic_DNA"/>
</dbReference>
<proteinExistence type="predicted"/>
<dbReference type="Gene3D" id="3.60.40.10">
    <property type="entry name" value="PPM-type phosphatase domain"/>
    <property type="match status" value="1"/>
</dbReference>
<gene>
    <name evidence="4" type="ORF">Aco04nite_84490</name>
</gene>
<evidence type="ECO:0000313" key="4">
    <source>
        <dbReference type="EMBL" id="GIM83010.1"/>
    </source>
</evidence>
<name>A0A919T2Z7_9ACTN</name>
<dbReference type="Pfam" id="PF00072">
    <property type="entry name" value="Response_reg"/>
    <property type="match status" value="1"/>
</dbReference>
<dbReference type="GO" id="GO:0000160">
    <property type="term" value="P:phosphorelay signal transduction system"/>
    <property type="evidence" value="ECO:0007669"/>
    <property type="project" value="InterPro"/>
</dbReference>
<accession>A0A919T2Z7</accession>
<dbReference type="GO" id="GO:0016791">
    <property type="term" value="F:phosphatase activity"/>
    <property type="evidence" value="ECO:0007669"/>
    <property type="project" value="TreeGrafter"/>
</dbReference>
<evidence type="ECO:0000259" key="3">
    <source>
        <dbReference type="PROSITE" id="PS50110"/>
    </source>
</evidence>
<dbReference type="PROSITE" id="PS50110">
    <property type="entry name" value="RESPONSE_REGULATORY"/>
    <property type="match status" value="1"/>
</dbReference>
<dbReference type="SUPFAM" id="SSF52172">
    <property type="entry name" value="CheY-like"/>
    <property type="match status" value="1"/>
</dbReference>
<dbReference type="InterPro" id="IPR001789">
    <property type="entry name" value="Sig_transdc_resp-reg_receiver"/>
</dbReference>
<feature type="domain" description="Response regulatory" evidence="3">
    <location>
        <begin position="6"/>
        <end position="123"/>
    </location>
</feature>
<sequence length="514" mass="54788">MTPTATVLVVDDSATKRYLLVSWLSRAGFTVVEAETGGSALEMLRETAVDLVVLDVKLPDMSGFEVCEQIKTDPEYGVLPVIHVSAHAVDVVDRTQGLNRGADAYLVEPIEPDELIATSQAVLRYYRARQRAESLAARMVKLAETTLAINSAPTLPGLLQAAADGAYEIFGGPIVVVTETVEGDGLAAIATSGPATVQPWTAEDHDTAVGSTVRTDEPAAWPLVDWPEGESVAVASARLRTDRTPVYVAVPASSQSPGFPVLRQLSQAVAAAVEAQRSFDEEHRIAVTLQRSLLQSRLPDVPGLELAVRYEPAGAQTEVGGDFYELTMLDGRLLVAIGDVAGHSLHAATVMAELRHAVRAYAVEGHPPGAVLELVNRFMRTVLPTESATVCLLTLEPDTGRVRLASAGHLPPLLHMPDSGAGFLTPRGPLLGINAPRPADLEFTLPPGGTLVLYTDGLIERRDADIDVGLKALAECAAEVEPSLDAFCRRLLDRLAVAEDQADDIAVVALRRRP</sequence>
<dbReference type="PANTHER" id="PTHR43156:SF2">
    <property type="entry name" value="STAGE II SPORULATION PROTEIN E"/>
    <property type="match status" value="1"/>
</dbReference>
<reference evidence="4" key="1">
    <citation type="submission" date="2021-03" db="EMBL/GenBank/DDBJ databases">
        <title>Whole genome shotgun sequence of Actinoplanes consettensis NBRC 14913.</title>
        <authorList>
            <person name="Komaki H."/>
            <person name="Tamura T."/>
        </authorList>
    </citation>
    <scope>NUCLEOTIDE SEQUENCE</scope>
    <source>
        <strain evidence="4">NBRC 14913</strain>
    </source>
</reference>
<comment type="caution">
    <text evidence="4">The sequence shown here is derived from an EMBL/GenBank/DDBJ whole genome shotgun (WGS) entry which is preliminary data.</text>
</comment>
<feature type="modified residue" description="4-aspartylphosphate" evidence="2">
    <location>
        <position position="55"/>
    </location>
</feature>
<dbReference type="InterPro" id="IPR011006">
    <property type="entry name" value="CheY-like_superfamily"/>
</dbReference>
<dbReference type="SUPFAM" id="SSF81606">
    <property type="entry name" value="PP2C-like"/>
    <property type="match status" value="1"/>
</dbReference>
<dbReference type="RefSeq" id="WP_213002780.1">
    <property type="nucleotide sequence ID" value="NZ_BAAATW010000006.1"/>
</dbReference>
<protein>
    <recommendedName>
        <fullName evidence="3">Response regulatory domain-containing protein</fullName>
    </recommendedName>
</protein>
<dbReference type="AlphaFoldDB" id="A0A919T2Z7"/>
<keyword evidence="2" id="KW-0597">Phosphoprotein</keyword>
<dbReference type="InterPro" id="IPR036457">
    <property type="entry name" value="PPM-type-like_dom_sf"/>
</dbReference>
<dbReference type="Proteomes" id="UP000680865">
    <property type="component" value="Unassembled WGS sequence"/>
</dbReference>
<dbReference type="Pfam" id="PF07228">
    <property type="entry name" value="SpoIIE"/>
    <property type="match status" value="1"/>
</dbReference>
<dbReference type="SMART" id="SM00331">
    <property type="entry name" value="PP2C_SIG"/>
    <property type="match status" value="1"/>
</dbReference>
<evidence type="ECO:0000313" key="5">
    <source>
        <dbReference type="Proteomes" id="UP000680865"/>
    </source>
</evidence>
<dbReference type="InterPro" id="IPR052016">
    <property type="entry name" value="Bact_Sigma-Reg"/>
</dbReference>
<organism evidence="4 5">
    <name type="scientific">Winogradskya consettensis</name>
    <dbReference type="NCBI Taxonomy" id="113560"/>
    <lineage>
        <taxon>Bacteria</taxon>
        <taxon>Bacillati</taxon>
        <taxon>Actinomycetota</taxon>
        <taxon>Actinomycetes</taxon>
        <taxon>Micromonosporales</taxon>
        <taxon>Micromonosporaceae</taxon>
        <taxon>Winogradskya</taxon>
    </lineage>
</organism>
<keyword evidence="5" id="KW-1185">Reference proteome</keyword>
<keyword evidence="1" id="KW-0378">Hydrolase</keyword>
<dbReference type="InterPro" id="IPR001932">
    <property type="entry name" value="PPM-type_phosphatase-like_dom"/>
</dbReference>
<evidence type="ECO:0000256" key="1">
    <source>
        <dbReference type="ARBA" id="ARBA00022801"/>
    </source>
</evidence>